<dbReference type="GO" id="GO:0016787">
    <property type="term" value="F:hydrolase activity"/>
    <property type="evidence" value="ECO:0007669"/>
    <property type="project" value="UniProtKB-KW"/>
</dbReference>
<evidence type="ECO:0000313" key="2">
    <source>
        <dbReference type="Proteomes" id="UP000093352"/>
    </source>
</evidence>
<proteinExistence type="predicted"/>
<dbReference type="InterPro" id="IPR017439">
    <property type="entry name" value="Amidohydrolase"/>
</dbReference>
<name>A0A371IJ00_9FIRM</name>
<dbReference type="EMBL" id="MBEW02000036">
    <property type="protein sequence ID" value="RDY20457.1"/>
    <property type="molecule type" value="Genomic_DNA"/>
</dbReference>
<keyword evidence="2" id="KW-1185">Reference proteome</keyword>
<comment type="caution">
    <text evidence="1">The sequence shown here is derived from an EMBL/GenBank/DDBJ whole genome shotgun (WGS) entry which is preliminary data.</text>
</comment>
<sequence>MILTHLKKIGLKNIKTGLGNGGNGIIADIDSANPGKRIALRADIDALPIKEETCLACSSVNDGYMHACWHDNHIAMLIGAAKIIYENRNELTGSVRLIFQPAEELSPEGGAKSMIADGTLDGVDAIFGL</sequence>
<dbReference type="Gene3D" id="3.40.630.10">
    <property type="entry name" value="Zn peptidases"/>
    <property type="match status" value="1"/>
</dbReference>
<dbReference type="STRING" id="1871336.BBG48_02435"/>
<dbReference type="Proteomes" id="UP000093352">
    <property type="component" value="Unassembled WGS sequence"/>
</dbReference>
<dbReference type="SUPFAM" id="SSF53187">
    <property type="entry name" value="Zn-dependent exopeptidases"/>
    <property type="match status" value="1"/>
</dbReference>
<dbReference type="PANTHER" id="PTHR11014:SF63">
    <property type="entry name" value="METALLOPEPTIDASE, PUTATIVE (AFU_ORTHOLOGUE AFUA_6G09600)-RELATED"/>
    <property type="match status" value="1"/>
</dbReference>
<dbReference type="AlphaFoldDB" id="A0A371IJ00"/>
<accession>A0A371IJ00</accession>
<dbReference type="PANTHER" id="PTHR11014">
    <property type="entry name" value="PEPTIDASE M20 FAMILY MEMBER"/>
    <property type="match status" value="1"/>
</dbReference>
<gene>
    <name evidence="1" type="ORF">BBG48_009900</name>
</gene>
<dbReference type="Pfam" id="PF01546">
    <property type="entry name" value="Peptidase_M20"/>
    <property type="match status" value="1"/>
</dbReference>
<organism evidence="1 2">
    <name type="scientific">Criibacterium bergeronii</name>
    <dbReference type="NCBI Taxonomy" id="1871336"/>
    <lineage>
        <taxon>Bacteria</taxon>
        <taxon>Bacillati</taxon>
        <taxon>Bacillota</taxon>
        <taxon>Clostridia</taxon>
        <taxon>Peptostreptococcales</taxon>
        <taxon>Filifactoraceae</taxon>
        <taxon>Criibacterium</taxon>
    </lineage>
</organism>
<reference evidence="1 2" key="1">
    <citation type="journal article" date="2016" name="Genome Announc.">
        <title>Draft Genome Sequence of Criibacterium bergeronii gen. nov., sp. nov., Strain CCRI-22567T, Isolated from a Vaginal Sample from a Woman with Bacterial Vaginosis.</title>
        <authorList>
            <person name="Maheux A.F."/>
            <person name="Berube E."/>
            <person name="Boudreau D.K."/>
            <person name="Raymond F."/>
            <person name="Corbeil J."/>
            <person name="Roy P.H."/>
            <person name="Boissinot M."/>
            <person name="Omar R.F."/>
        </authorList>
    </citation>
    <scope>NUCLEOTIDE SEQUENCE [LARGE SCALE GENOMIC DNA]</scope>
    <source>
        <strain evidence="1 2">CCRI-22567</strain>
    </source>
</reference>
<protein>
    <submittedName>
        <fullName evidence="1">M20/M25/M40 family metallo-hydrolase</fullName>
    </submittedName>
</protein>
<evidence type="ECO:0000313" key="1">
    <source>
        <dbReference type="EMBL" id="RDY20457.1"/>
    </source>
</evidence>
<dbReference type="InterPro" id="IPR002933">
    <property type="entry name" value="Peptidase_M20"/>
</dbReference>